<keyword evidence="2 4" id="KW-0378">Hydrolase</keyword>
<keyword evidence="4" id="KW-0964">Secreted</keyword>
<dbReference type="Gene3D" id="2.160.20.10">
    <property type="entry name" value="Single-stranded right-handed beta-helix, Pectin lyase-like"/>
    <property type="match status" value="2"/>
</dbReference>
<gene>
    <name evidence="6" type="ORF">IFM89_034325</name>
</gene>
<dbReference type="InterPro" id="IPR012334">
    <property type="entry name" value="Pectin_lyas_fold"/>
</dbReference>
<dbReference type="PANTHER" id="PTHR31707">
    <property type="entry name" value="PECTINESTERASE"/>
    <property type="match status" value="1"/>
</dbReference>
<organism evidence="6 7">
    <name type="scientific">Coptis chinensis</name>
    <dbReference type="NCBI Taxonomy" id="261450"/>
    <lineage>
        <taxon>Eukaryota</taxon>
        <taxon>Viridiplantae</taxon>
        <taxon>Streptophyta</taxon>
        <taxon>Embryophyta</taxon>
        <taxon>Tracheophyta</taxon>
        <taxon>Spermatophyta</taxon>
        <taxon>Magnoliopsida</taxon>
        <taxon>Ranunculales</taxon>
        <taxon>Ranunculaceae</taxon>
        <taxon>Coptidoideae</taxon>
        <taxon>Coptis</taxon>
    </lineage>
</organism>
<dbReference type="GO" id="GO:0045490">
    <property type="term" value="P:pectin catabolic process"/>
    <property type="evidence" value="ECO:0007669"/>
    <property type="project" value="UniProtKB-UniRule"/>
</dbReference>
<comment type="pathway">
    <text evidence="1 4">Glycan metabolism; pectin degradation; 2-dehydro-3-deoxy-D-gluconate from pectin: step 1/5.</text>
</comment>
<dbReference type="EC" id="3.1.1.11" evidence="4"/>
<reference evidence="6 7" key="1">
    <citation type="submission" date="2020-10" db="EMBL/GenBank/DDBJ databases">
        <title>The Coptis chinensis genome and diversification of protoberbering-type alkaloids.</title>
        <authorList>
            <person name="Wang B."/>
            <person name="Shu S."/>
            <person name="Song C."/>
            <person name="Liu Y."/>
        </authorList>
    </citation>
    <scope>NUCLEOTIDE SEQUENCE [LARGE SCALE GENOMIC DNA]</scope>
    <source>
        <strain evidence="6">HL-2020</strain>
        <tissue evidence="6">Leaf</tissue>
    </source>
</reference>
<feature type="domain" description="Pectinesterase catalytic" evidence="5">
    <location>
        <begin position="171"/>
        <end position="269"/>
    </location>
</feature>
<comment type="caution">
    <text evidence="6">The sequence shown here is derived from an EMBL/GenBank/DDBJ whole genome shotgun (WGS) entry which is preliminary data.</text>
</comment>
<evidence type="ECO:0000256" key="3">
    <source>
        <dbReference type="ARBA" id="ARBA00023085"/>
    </source>
</evidence>
<proteinExistence type="predicted"/>
<evidence type="ECO:0000256" key="1">
    <source>
        <dbReference type="ARBA" id="ARBA00005184"/>
    </source>
</evidence>
<sequence>MKIKLIVITLLSIYYFVSFTTSHHVSRFSINKVRSGKEENETDGFPASVSTSDRRLLLDPDLRPHGLYAPRYPHTHEHKIVVAQDGLDGSGKYRTINEAIAAVAKYPKERKGRLVTLTHVKAGVYDEKVLIGKKLQNITLLGDGIGKTIITGNRRQVPGKTSTMNSATRATAAPDFRPYMDRYPEYLGRPWGNFSKTVFIRTFLDSFIAPEGWLKWSEKLYLDGTVYYGEYMNYGPGAWTDRRVKWGGYHLLSTEYEVSQFTVEKLIGGLSWLTATKVPFYADH</sequence>
<keyword evidence="3 4" id="KW-0063">Aspartyl esterase</keyword>
<evidence type="ECO:0000256" key="2">
    <source>
        <dbReference type="ARBA" id="ARBA00022801"/>
    </source>
</evidence>
<dbReference type="AlphaFoldDB" id="A0A835IHC3"/>
<accession>A0A835IHC3</accession>
<comment type="subcellular location">
    <subcellularLocation>
        <location evidence="4">Secreted</location>
        <location evidence="4">Cell wall</location>
    </subcellularLocation>
</comment>
<evidence type="ECO:0000256" key="4">
    <source>
        <dbReference type="RuleBase" id="RU000589"/>
    </source>
</evidence>
<dbReference type="OrthoDB" id="2019149at2759"/>
<dbReference type="EMBL" id="JADFTS010000003">
    <property type="protein sequence ID" value="KAF9617174.1"/>
    <property type="molecule type" value="Genomic_DNA"/>
</dbReference>
<dbReference type="InterPro" id="IPR000070">
    <property type="entry name" value="Pectinesterase_cat"/>
</dbReference>
<dbReference type="GO" id="GO:0042545">
    <property type="term" value="P:cell wall modification"/>
    <property type="evidence" value="ECO:0007669"/>
    <property type="project" value="UniProtKB-UniRule"/>
</dbReference>
<keyword evidence="7" id="KW-1185">Reference proteome</keyword>
<comment type="function">
    <text evidence="4">Acts in the modification of cell walls via demethylesterification of cell wall pectin.</text>
</comment>
<dbReference type="Proteomes" id="UP000631114">
    <property type="component" value="Unassembled WGS sequence"/>
</dbReference>
<comment type="catalytic activity">
    <reaction evidence="4">
        <text>[(1-&gt;4)-alpha-D-galacturonosyl methyl ester](n) + n H2O = [(1-&gt;4)-alpha-D-galacturonosyl](n) + n methanol + n H(+)</text>
        <dbReference type="Rhea" id="RHEA:22380"/>
        <dbReference type="Rhea" id="RHEA-COMP:14570"/>
        <dbReference type="Rhea" id="RHEA-COMP:14573"/>
        <dbReference type="ChEBI" id="CHEBI:15377"/>
        <dbReference type="ChEBI" id="CHEBI:15378"/>
        <dbReference type="ChEBI" id="CHEBI:17790"/>
        <dbReference type="ChEBI" id="CHEBI:140522"/>
        <dbReference type="ChEBI" id="CHEBI:140523"/>
        <dbReference type="EC" id="3.1.1.11"/>
    </reaction>
</comment>
<protein>
    <recommendedName>
        <fullName evidence="4">Pectinesterase</fullName>
        <ecNumber evidence="4">3.1.1.11</ecNumber>
    </recommendedName>
</protein>
<dbReference type="UniPathway" id="UPA00545">
    <property type="reaction ID" value="UER00823"/>
</dbReference>
<evidence type="ECO:0000313" key="7">
    <source>
        <dbReference type="Proteomes" id="UP000631114"/>
    </source>
</evidence>
<dbReference type="SUPFAM" id="SSF51126">
    <property type="entry name" value="Pectin lyase-like"/>
    <property type="match status" value="1"/>
</dbReference>
<dbReference type="InterPro" id="IPR011050">
    <property type="entry name" value="Pectin_lyase_fold/virulence"/>
</dbReference>
<keyword evidence="4" id="KW-0134">Cell wall</keyword>
<dbReference type="GO" id="GO:0030599">
    <property type="term" value="F:pectinesterase activity"/>
    <property type="evidence" value="ECO:0007669"/>
    <property type="project" value="UniProtKB-UniRule"/>
</dbReference>
<keyword evidence="4" id="KW-0961">Cell wall biogenesis/degradation</keyword>
<dbReference type="PROSITE" id="PS00800">
    <property type="entry name" value="PECTINESTERASE_1"/>
    <property type="match status" value="1"/>
</dbReference>
<evidence type="ECO:0000259" key="5">
    <source>
        <dbReference type="Pfam" id="PF01095"/>
    </source>
</evidence>
<dbReference type="Pfam" id="PF01095">
    <property type="entry name" value="Pectinesterase"/>
    <property type="match status" value="1"/>
</dbReference>
<name>A0A835IHC3_9MAGN</name>
<evidence type="ECO:0000313" key="6">
    <source>
        <dbReference type="EMBL" id="KAF9617174.1"/>
    </source>
</evidence>
<dbReference type="InterPro" id="IPR018040">
    <property type="entry name" value="Pectinesterase_Tyr_AS"/>
</dbReference>